<accession>A0ABN1K7W4</accession>
<reference evidence="2 3" key="1">
    <citation type="journal article" date="2019" name="Int. J. Syst. Evol. Microbiol.">
        <title>The Global Catalogue of Microorganisms (GCM) 10K type strain sequencing project: providing services to taxonomists for standard genome sequencing and annotation.</title>
        <authorList>
            <consortium name="The Broad Institute Genomics Platform"/>
            <consortium name="The Broad Institute Genome Sequencing Center for Infectious Disease"/>
            <person name="Wu L."/>
            <person name="Ma J."/>
        </authorList>
    </citation>
    <scope>NUCLEOTIDE SEQUENCE [LARGE SCALE GENOMIC DNA]</scope>
    <source>
        <strain evidence="2 3">JCM 16231</strain>
    </source>
</reference>
<dbReference type="Pfam" id="PF09697">
    <property type="entry name" value="Porph_ging"/>
    <property type="match status" value="1"/>
</dbReference>
<proteinExistence type="predicted"/>
<dbReference type="InterPro" id="IPR005901">
    <property type="entry name" value="GLPGLI"/>
</dbReference>
<keyword evidence="1" id="KW-0732">Signal</keyword>
<organism evidence="2 3">
    <name type="scientific">Psychroflexus lacisalsi</name>
    <dbReference type="NCBI Taxonomy" id="503928"/>
    <lineage>
        <taxon>Bacteria</taxon>
        <taxon>Pseudomonadati</taxon>
        <taxon>Bacteroidota</taxon>
        <taxon>Flavobacteriia</taxon>
        <taxon>Flavobacteriales</taxon>
        <taxon>Flavobacteriaceae</taxon>
        <taxon>Psychroflexus</taxon>
    </lineage>
</organism>
<name>A0ABN1K7W4_9FLAO</name>
<dbReference type="RefSeq" id="WP_003445652.1">
    <property type="nucleotide sequence ID" value="NZ_BAAAGG010000005.1"/>
</dbReference>
<comment type="caution">
    <text evidence="2">The sequence shown here is derived from an EMBL/GenBank/DDBJ whole genome shotgun (WGS) entry which is preliminary data.</text>
</comment>
<dbReference type="EMBL" id="BAAAGG010000005">
    <property type="protein sequence ID" value="GAA0757786.1"/>
    <property type="molecule type" value="Genomic_DNA"/>
</dbReference>
<evidence type="ECO:0000313" key="3">
    <source>
        <dbReference type="Proteomes" id="UP001500185"/>
    </source>
</evidence>
<evidence type="ECO:0000256" key="1">
    <source>
        <dbReference type="SAM" id="SignalP"/>
    </source>
</evidence>
<keyword evidence="3" id="KW-1185">Reference proteome</keyword>
<feature type="chain" id="PRO_5047158933" evidence="1">
    <location>
        <begin position="19"/>
        <end position="290"/>
    </location>
</feature>
<dbReference type="NCBIfam" id="TIGR01200">
    <property type="entry name" value="GLPGLI"/>
    <property type="match status" value="1"/>
</dbReference>
<gene>
    <name evidence="2" type="ORF">GCM10009433_14360</name>
</gene>
<sequence>MKIIFILLFCLSISFGNAQTFTGQATYQSKTVFDMKLGGDQINDQMRAQIAEMMKKQFEKTYTLDFNSEESLYQEEQNLAAPTGRSGMMSGMMGNFQSGSQYKHIKDSLYLESKEFFGKSFLIQDSLPVLKWELVNESKQIGQYVVFKAVAVKELDKTAFTELRKKEKEGDEENTLLENDSIVSPLDQFEMPKSIEIVAWYTPQVPVSHGPSEFWGLPGLIMEVQSGKTTILCSKLILNPKEKVDIEAPSKGKQVTQKEFQDMVLEKTQEMQDMYGGGKRGGNSIEIRMN</sequence>
<dbReference type="Proteomes" id="UP001500185">
    <property type="component" value="Unassembled WGS sequence"/>
</dbReference>
<protein>
    <submittedName>
        <fullName evidence="2">GLPGLI family protein</fullName>
    </submittedName>
</protein>
<evidence type="ECO:0000313" key="2">
    <source>
        <dbReference type="EMBL" id="GAA0757786.1"/>
    </source>
</evidence>
<feature type="signal peptide" evidence="1">
    <location>
        <begin position="1"/>
        <end position="18"/>
    </location>
</feature>